<dbReference type="GO" id="GO:0004826">
    <property type="term" value="F:phenylalanine-tRNA ligase activity"/>
    <property type="evidence" value="ECO:0007669"/>
    <property type="project" value="UniProtKB-UniRule"/>
</dbReference>
<dbReference type="PROSITE" id="PS51483">
    <property type="entry name" value="B5"/>
    <property type="match status" value="1"/>
</dbReference>
<evidence type="ECO:0000313" key="19">
    <source>
        <dbReference type="EMBL" id="UZW64761.1"/>
    </source>
</evidence>
<keyword evidence="5 16" id="KW-0820">tRNA-binding</keyword>
<dbReference type="GO" id="GO:0000287">
    <property type="term" value="F:magnesium ion binding"/>
    <property type="evidence" value="ECO:0007669"/>
    <property type="project" value="UniProtKB-UniRule"/>
</dbReference>
<dbReference type="GO" id="GO:0000049">
    <property type="term" value="F:tRNA binding"/>
    <property type="evidence" value="ECO:0007669"/>
    <property type="project" value="UniProtKB-UniRule"/>
</dbReference>
<evidence type="ECO:0000256" key="3">
    <source>
        <dbReference type="ARBA" id="ARBA00011209"/>
    </source>
</evidence>
<keyword evidence="12 15" id="KW-0648">Protein biosynthesis</keyword>
<sequence length="726" mass="83624">MIYSLKHLNKYLPEIKLDQSVTKALESLGFEVEFFEKFSSSKGLLFAKVLNVFDNPNSTKLQVVELDTKLGKLTIQTTNKVLSKGDLTICYPVGSSYQGKEFQEVTMQGYKSQGMLASFSEIGYDNSLLTDKDQILVLPKNFASLNDDASEKLELNDYIFELSITTNRNEINSYYFLAKELAAYYNTKFSCEFLDAKLKQSFESSFKFEGNFLDKNYSFTLLEAKGKVSTSFEEKLLLAKHKIDSKFNPAVNLTNLVLINLGIPIHVYDKAKLKNTKFSVDLYNGKVNLLGNKQVEVSDALAVFNGDKVVSLAATMGLEESKVDLQTSEFVFEMASFPSKLIRNNAKEIKMNSNASNLASKTITKYQVKLAHKFLFNYLKDLKLSNVVNDFELDKKVEINFDEEKLQRYSNGLPSSEFIKAFDKLKLLEFEFENQKIKVPLYRYDVSIFEDIIEELFRFYNYDNFKEIPYIQIPGELKADNKNFKEKLKALGYSEARTFTLVNEKDSKFDPLDLSDAIKLETFVSKEREFVRNSLAISLAEAVNNNKKKKINNVNLFEVGMVNDNLFYACLATTDKSFLELKQDFVSFFDNLNLEFKKPKNQFLHPNYSAEIYLNDQKLGWIGKINPSFLDLDCLFVEFKYDLYFDDKFKKYEAPNLDVLKSIDLTFELNNNEHLQKYLDKINSVAKVFEIKEIDDFKKETSHNVSLRITAPSAEIDKLNSHFNKD</sequence>
<gene>
    <name evidence="15" type="primary">pheT</name>
    <name evidence="19" type="ORF">OIE46_01680</name>
</gene>
<dbReference type="InterPro" id="IPR004532">
    <property type="entry name" value="Phe-tRNA-ligase_IIc_bsu_bact"/>
</dbReference>
<evidence type="ECO:0000259" key="18">
    <source>
        <dbReference type="PROSITE" id="PS51483"/>
    </source>
</evidence>
<dbReference type="AlphaFoldDB" id="A0AAX3F193"/>
<accession>A0AAX3F193</accession>
<dbReference type="CDD" id="cd02796">
    <property type="entry name" value="tRNA_bind_bactPheRS"/>
    <property type="match status" value="1"/>
</dbReference>
<dbReference type="GO" id="GO:0006432">
    <property type="term" value="P:phenylalanyl-tRNA aminoacylation"/>
    <property type="evidence" value="ECO:0007669"/>
    <property type="project" value="UniProtKB-UniRule"/>
</dbReference>
<dbReference type="Gene3D" id="3.30.930.10">
    <property type="entry name" value="Bira Bifunctional Protein, Domain 2"/>
    <property type="match status" value="1"/>
</dbReference>
<dbReference type="HAMAP" id="MF_00283">
    <property type="entry name" value="Phe_tRNA_synth_beta1"/>
    <property type="match status" value="1"/>
</dbReference>
<dbReference type="SUPFAM" id="SSF46955">
    <property type="entry name" value="Putative DNA-binding domain"/>
    <property type="match status" value="1"/>
</dbReference>
<feature type="domain" description="TRNA-binding" evidence="17">
    <location>
        <begin position="38"/>
        <end position="150"/>
    </location>
</feature>
<evidence type="ECO:0000256" key="10">
    <source>
        <dbReference type="ARBA" id="ARBA00022842"/>
    </source>
</evidence>
<evidence type="ECO:0000256" key="8">
    <source>
        <dbReference type="ARBA" id="ARBA00022741"/>
    </source>
</evidence>
<comment type="cofactor">
    <cofactor evidence="15">
        <name>Mg(2+)</name>
        <dbReference type="ChEBI" id="CHEBI:18420"/>
    </cofactor>
    <text evidence="15">Binds 2 magnesium ions per tetramer.</text>
</comment>
<dbReference type="EMBL" id="CP107525">
    <property type="protein sequence ID" value="UZW64761.1"/>
    <property type="molecule type" value="Genomic_DNA"/>
</dbReference>
<keyword evidence="4 15" id="KW-0963">Cytoplasm</keyword>
<keyword evidence="7 15" id="KW-0479">Metal-binding</keyword>
<dbReference type="InterPro" id="IPR041616">
    <property type="entry name" value="PheRS_beta_core"/>
</dbReference>
<dbReference type="InterPro" id="IPR005147">
    <property type="entry name" value="tRNA_synthase_B5-dom"/>
</dbReference>
<dbReference type="InterPro" id="IPR009061">
    <property type="entry name" value="DNA-bd_dom_put_sf"/>
</dbReference>
<keyword evidence="9 15" id="KW-0067">ATP-binding</keyword>
<evidence type="ECO:0000256" key="2">
    <source>
        <dbReference type="ARBA" id="ARBA00008653"/>
    </source>
</evidence>
<keyword evidence="6 15" id="KW-0436">Ligase</keyword>
<feature type="domain" description="B5" evidence="18">
    <location>
        <begin position="394"/>
        <end position="467"/>
    </location>
</feature>
<dbReference type="SMART" id="SM00873">
    <property type="entry name" value="B3_4"/>
    <property type="match status" value="1"/>
</dbReference>
<evidence type="ECO:0000256" key="12">
    <source>
        <dbReference type="ARBA" id="ARBA00022917"/>
    </source>
</evidence>
<comment type="catalytic activity">
    <reaction evidence="14 15">
        <text>tRNA(Phe) + L-phenylalanine + ATP = L-phenylalanyl-tRNA(Phe) + AMP + diphosphate + H(+)</text>
        <dbReference type="Rhea" id="RHEA:19413"/>
        <dbReference type="Rhea" id="RHEA-COMP:9668"/>
        <dbReference type="Rhea" id="RHEA-COMP:9699"/>
        <dbReference type="ChEBI" id="CHEBI:15378"/>
        <dbReference type="ChEBI" id="CHEBI:30616"/>
        <dbReference type="ChEBI" id="CHEBI:33019"/>
        <dbReference type="ChEBI" id="CHEBI:58095"/>
        <dbReference type="ChEBI" id="CHEBI:78442"/>
        <dbReference type="ChEBI" id="CHEBI:78531"/>
        <dbReference type="ChEBI" id="CHEBI:456215"/>
        <dbReference type="EC" id="6.1.1.20"/>
    </reaction>
</comment>
<comment type="subunit">
    <text evidence="3 15">Tetramer of two alpha and two beta subunits.</text>
</comment>
<organism evidence="19 20">
    <name type="scientific">Mycoplasmopsis synoviae</name>
    <name type="common">Mycoplasma synoviae</name>
    <dbReference type="NCBI Taxonomy" id="2109"/>
    <lineage>
        <taxon>Bacteria</taxon>
        <taxon>Bacillati</taxon>
        <taxon>Mycoplasmatota</taxon>
        <taxon>Mycoplasmoidales</taxon>
        <taxon>Metamycoplasmataceae</taxon>
        <taxon>Mycoplasmopsis</taxon>
    </lineage>
</organism>
<evidence type="ECO:0000256" key="13">
    <source>
        <dbReference type="ARBA" id="ARBA00023146"/>
    </source>
</evidence>
<feature type="binding site" evidence="15">
    <location>
        <position position="454"/>
    </location>
    <ligand>
        <name>Mg(2+)</name>
        <dbReference type="ChEBI" id="CHEBI:18420"/>
        <note>shared with alpha subunit</note>
    </ligand>
</feature>
<comment type="similarity">
    <text evidence="2 15">Belongs to the phenylalanyl-tRNA synthetase beta subunit family. Type 1 subfamily.</text>
</comment>
<dbReference type="Gene3D" id="3.30.56.10">
    <property type="match status" value="2"/>
</dbReference>
<reference evidence="19" key="1">
    <citation type="submission" date="2022-10" db="EMBL/GenBank/DDBJ databases">
        <authorList>
            <person name="Wei X."/>
        </authorList>
    </citation>
    <scope>NUCLEOTIDE SEQUENCE</scope>
    <source>
        <strain evidence="19">SD2</strain>
    </source>
</reference>
<dbReference type="GO" id="GO:0009328">
    <property type="term" value="C:phenylalanine-tRNA ligase complex"/>
    <property type="evidence" value="ECO:0007669"/>
    <property type="project" value="TreeGrafter"/>
</dbReference>
<dbReference type="InterPro" id="IPR045060">
    <property type="entry name" value="Phe-tRNA-ligase_IIc_bsu"/>
</dbReference>
<dbReference type="InterPro" id="IPR033714">
    <property type="entry name" value="tRNA_bind_bactPheRS"/>
</dbReference>
<evidence type="ECO:0000313" key="20">
    <source>
        <dbReference type="Proteomes" id="UP001164481"/>
    </source>
</evidence>
<dbReference type="GO" id="GO:0005524">
    <property type="term" value="F:ATP binding"/>
    <property type="evidence" value="ECO:0007669"/>
    <property type="project" value="UniProtKB-UniRule"/>
</dbReference>
<evidence type="ECO:0000256" key="4">
    <source>
        <dbReference type="ARBA" id="ARBA00022490"/>
    </source>
</evidence>
<feature type="binding site" evidence="15">
    <location>
        <position position="445"/>
    </location>
    <ligand>
        <name>Mg(2+)</name>
        <dbReference type="ChEBI" id="CHEBI:18420"/>
        <note>shared with alpha subunit</note>
    </ligand>
</feature>
<dbReference type="SUPFAM" id="SSF55681">
    <property type="entry name" value="Class II aaRS and biotin synthetases"/>
    <property type="match status" value="1"/>
</dbReference>
<dbReference type="PANTHER" id="PTHR10947">
    <property type="entry name" value="PHENYLALANYL-TRNA SYNTHETASE BETA CHAIN AND LEUCINE-RICH REPEAT-CONTAINING PROTEIN 47"/>
    <property type="match status" value="1"/>
</dbReference>
<name>A0AAX3F193_MYCSY</name>
<dbReference type="RefSeq" id="WP_154221424.1">
    <property type="nucleotide sequence ID" value="NZ_CP034544.1"/>
</dbReference>
<evidence type="ECO:0000256" key="15">
    <source>
        <dbReference type="HAMAP-Rule" id="MF_00283"/>
    </source>
</evidence>
<proteinExistence type="inferred from homology"/>
<feature type="binding site" evidence="15">
    <location>
        <position position="451"/>
    </location>
    <ligand>
        <name>Mg(2+)</name>
        <dbReference type="ChEBI" id="CHEBI:18420"/>
        <note>shared with alpha subunit</note>
    </ligand>
</feature>
<dbReference type="Proteomes" id="UP001164481">
    <property type="component" value="Chromosome"/>
</dbReference>
<dbReference type="SUPFAM" id="SSF50249">
    <property type="entry name" value="Nucleic acid-binding proteins"/>
    <property type="match status" value="1"/>
</dbReference>
<dbReference type="PANTHER" id="PTHR10947:SF0">
    <property type="entry name" value="PHENYLALANINE--TRNA LIGASE BETA SUBUNIT"/>
    <property type="match status" value="1"/>
</dbReference>
<comment type="subcellular location">
    <subcellularLocation>
        <location evidence="1 15">Cytoplasm</location>
    </subcellularLocation>
</comment>
<evidence type="ECO:0000256" key="5">
    <source>
        <dbReference type="ARBA" id="ARBA00022555"/>
    </source>
</evidence>
<dbReference type="SMART" id="SM00874">
    <property type="entry name" value="B5"/>
    <property type="match status" value="1"/>
</dbReference>
<dbReference type="Pfam" id="PF03483">
    <property type="entry name" value="B3_4"/>
    <property type="match status" value="1"/>
</dbReference>
<evidence type="ECO:0000256" key="6">
    <source>
        <dbReference type="ARBA" id="ARBA00022598"/>
    </source>
</evidence>
<dbReference type="Pfam" id="PF17759">
    <property type="entry name" value="tRNA_synthFbeta"/>
    <property type="match status" value="1"/>
</dbReference>
<dbReference type="InterPro" id="IPR012340">
    <property type="entry name" value="NA-bd_OB-fold"/>
</dbReference>
<dbReference type="InterPro" id="IPR005146">
    <property type="entry name" value="B3/B4_tRNA-bd"/>
</dbReference>
<evidence type="ECO:0000256" key="9">
    <source>
        <dbReference type="ARBA" id="ARBA00022840"/>
    </source>
</evidence>
<protein>
    <recommendedName>
        <fullName evidence="15">Phenylalanine--tRNA ligase beta subunit</fullName>
        <ecNumber evidence="15">6.1.1.20</ecNumber>
    </recommendedName>
    <alternativeName>
        <fullName evidence="15">Phenylalanyl-tRNA synthetase beta subunit</fullName>
        <shortName evidence="15">PheRS</shortName>
    </alternativeName>
</protein>
<evidence type="ECO:0000256" key="7">
    <source>
        <dbReference type="ARBA" id="ARBA00022723"/>
    </source>
</evidence>
<dbReference type="InterPro" id="IPR020825">
    <property type="entry name" value="Phe-tRNA_synthase-like_B3/B4"/>
</dbReference>
<keyword evidence="11 16" id="KW-0694">RNA-binding</keyword>
<evidence type="ECO:0000256" key="1">
    <source>
        <dbReference type="ARBA" id="ARBA00004496"/>
    </source>
</evidence>
<dbReference type="NCBIfam" id="NF001882">
    <property type="entry name" value="PRK00629.5-4"/>
    <property type="match status" value="1"/>
</dbReference>
<dbReference type="EC" id="6.1.1.20" evidence="15"/>
<keyword evidence="8 15" id="KW-0547">Nucleotide-binding</keyword>
<keyword evidence="13 15" id="KW-0030">Aminoacyl-tRNA synthetase</keyword>
<keyword evidence="10 15" id="KW-0460">Magnesium</keyword>
<evidence type="ECO:0000256" key="11">
    <source>
        <dbReference type="ARBA" id="ARBA00022884"/>
    </source>
</evidence>
<dbReference type="Pfam" id="PF03484">
    <property type="entry name" value="B5"/>
    <property type="match status" value="1"/>
</dbReference>
<dbReference type="Gene3D" id="3.50.40.10">
    <property type="entry name" value="Phenylalanyl-trna Synthetase, Chain B, domain 3"/>
    <property type="match status" value="1"/>
</dbReference>
<reference evidence="19" key="2">
    <citation type="submission" date="2022-11" db="EMBL/GenBank/DDBJ databases">
        <title>complete genomes of mycoplasma synoviae ZX313 strain and SD2 strain.</title>
        <authorList>
            <person name="Zhong Q."/>
        </authorList>
    </citation>
    <scope>NUCLEOTIDE SEQUENCE</scope>
    <source>
        <strain evidence="19">SD2</strain>
    </source>
</reference>
<evidence type="ECO:0000256" key="16">
    <source>
        <dbReference type="PROSITE-ProRule" id="PRU00209"/>
    </source>
</evidence>
<dbReference type="Gene3D" id="2.40.50.140">
    <property type="entry name" value="Nucleic acid-binding proteins"/>
    <property type="match status" value="1"/>
</dbReference>
<evidence type="ECO:0000256" key="14">
    <source>
        <dbReference type="ARBA" id="ARBA00049255"/>
    </source>
</evidence>
<feature type="binding site" evidence="15">
    <location>
        <position position="455"/>
    </location>
    <ligand>
        <name>Mg(2+)</name>
        <dbReference type="ChEBI" id="CHEBI:18420"/>
        <note>shared with alpha subunit</note>
    </ligand>
</feature>
<evidence type="ECO:0000259" key="17">
    <source>
        <dbReference type="PROSITE" id="PS50886"/>
    </source>
</evidence>
<dbReference type="InterPro" id="IPR045864">
    <property type="entry name" value="aa-tRNA-synth_II/BPL/LPL"/>
</dbReference>
<dbReference type="PROSITE" id="PS50886">
    <property type="entry name" value="TRBD"/>
    <property type="match status" value="1"/>
</dbReference>
<dbReference type="InterPro" id="IPR002547">
    <property type="entry name" value="tRNA-bd_dom"/>
</dbReference>
<dbReference type="SUPFAM" id="SSF56037">
    <property type="entry name" value="PheT/TilS domain"/>
    <property type="match status" value="1"/>
</dbReference>